<keyword evidence="2" id="KW-1185">Reference proteome</keyword>
<name>A0A5B9Y5V4_9MOLU</name>
<accession>A0A5B9Y5V4</accession>
<protein>
    <submittedName>
        <fullName evidence="1">Uncharacterized protein</fullName>
    </submittedName>
</protein>
<evidence type="ECO:0000313" key="2">
    <source>
        <dbReference type="Proteomes" id="UP000323144"/>
    </source>
</evidence>
<dbReference type="AlphaFoldDB" id="A0A5B9Y5V4"/>
<organism evidence="1 2">
    <name type="scientific">Spiroplasma chinense</name>
    <dbReference type="NCBI Taxonomy" id="216932"/>
    <lineage>
        <taxon>Bacteria</taxon>
        <taxon>Bacillati</taxon>
        <taxon>Mycoplasmatota</taxon>
        <taxon>Mollicutes</taxon>
        <taxon>Entomoplasmatales</taxon>
        <taxon>Spiroplasmataceae</taxon>
        <taxon>Spiroplasma</taxon>
    </lineage>
</organism>
<sequence length="135" mass="15573">MSRVYIRDYGANDKLEFLNKYRYAYFRYSYGYNFANNGNNSWTHSKDGVNMGTPGYDADMITLTSGDSNNTVIDGYFQHTSASRHVARIQFNINWITRDVFDFGLKVVASLNYGNNSSYVHAAYVGIKLHYAYFF</sequence>
<dbReference type="KEGG" id="schi:SCHIN_v1c11470"/>
<proteinExistence type="predicted"/>
<dbReference type="RefSeq" id="WP_166508699.1">
    <property type="nucleotide sequence ID" value="NZ_CP043026.1"/>
</dbReference>
<dbReference type="EMBL" id="CP043026">
    <property type="protein sequence ID" value="QEH62340.1"/>
    <property type="molecule type" value="Genomic_DNA"/>
</dbReference>
<dbReference type="Proteomes" id="UP000323144">
    <property type="component" value="Chromosome"/>
</dbReference>
<evidence type="ECO:0000313" key="1">
    <source>
        <dbReference type="EMBL" id="QEH62340.1"/>
    </source>
</evidence>
<reference evidence="1 2" key="1">
    <citation type="submission" date="2019-08" db="EMBL/GenBank/DDBJ databases">
        <title>Complete genome sequence of Spiroplasma chinense CCH (DSM 19755).</title>
        <authorList>
            <person name="Shen H.-Y."/>
            <person name="Lin Y.-C."/>
            <person name="Chou L."/>
            <person name="Kuo C.-H."/>
        </authorList>
    </citation>
    <scope>NUCLEOTIDE SEQUENCE [LARGE SCALE GENOMIC DNA]</scope>
    <source>
        <strain evidence="1 2">CCH</strain>
    </source>
</reference>
<gene>
    <name evidence="1" type="ORF">SCHIN_v1c11470</name>
</gene>